<dbReference type="EMBL" id="MN740792">
    <property type="protein sequence ID" value="QHU11930.1"/>
    <property type="molecule type" value="Genomic_DNA"/>
</dbReference>
<dbReference type="SUPFAM" id="SSF68906">
    <property type="entry name" value="SAP domain"/>
    <property type="match status" value="1"/>
</dbReference>
<accession>A0A6C0K556</accession>
<protein>
    <recommendedName>
        <fullName evidence="2">SAP domain-containing protein</fullName>
    </recommendedName>
</protein>
<feature type="domain" description="SAP" evidence="2">
    <location>
        <begin position="172"/>
        <end position="206"/>
    </location>
</feature>
<sequence>MAPLMKKIARNIDTAVEDFCKQLAARFDLDATEVSSLWKVFQSASATKKSKGAIKKSGYVMFGLEVRPLIGAEHPDWDFVAKSKEIGRRWTALPVEEKNRYKEMGIATVVTAVASEVDDEEVVMNATQIDNIDEEPSFAPAPIKKKKTPAPAPAPAAAVADTATAPVIQDEYAMMSLKDLKNVCKTKGVKVSGKREELLDRIRNAPVATATTPIVATTIATVTANVEEEEDDDEKDVGAGTPGSVGILPEGLEEEEEDIAPAPIASKKKHKNDAFPAMASSSVAVAAPAIVKNTKKPSRWNKLSTEDLQSQCDDWDIDFEVDTPREELIRALDNYIH</sequence>
<dbReference type="Gene3D" id="1.10.720.30">
    <property type="entry name" value="SAP domain"/>
    <property type="match status" value="1"/>
</dbReference>
<evidence type="ECO:0000256" key="1">
    <source>
        <dbReference type="SAM" id="MobiDB-lite"/>
    </source>
</evidence>
<reference evidence="3" key="1">
    <citation type="journal article" date="2020" name="Nature">
        <title>Giant virus diversity and host interactions through global metagenomics.</title>
        <authorList>
            <person name="Schulz F."/>
            <person name="Roux S."/>
            <person name="Paez-Espino D."/>
            <person name="Jungbluth S."/>
            <person name="Walsh D.A."/>
            <person name="Denef V.J."/>
            <person name="McMahon K.D."/>
            <person name="Konstantinidis K.T."/>
            <person name="Eloe-Fadrosh E.A."/>
            <person name="Kyrpides N.C."/>
            <person name="Woyke T."/>
        </authorList>
    </citation>
    <scope>NUCLEOTIDE SEQUENCE</scope>
    <source>
        <strain evidence="3">GVMAG-S-1101169-75</strain>
    </source>
</reference>
<name>A0A6C0K556_9ZZZZ</name>
<feature type="region of interest" description="Disordered" evidence="1">
    <location>
        <begin position="226"/>
        <end position="248"/>
    </location>
</feature>
<dbReference type="SMART" id="SM00513">
    <property type="entry name" value="SAP"/>
    <property type="match status" value="1"/>
</dbReference>
<proteinExistence type="predicted"/>
<dbReference type="Pfam" id="PF02037">
    <property type="entry name" value="SAP"/>
    <property type="match status" value="1"/>
</dbReference>
<dbReference type="PROSITE" id="PS50800">
    <property type="entry name" value="SAP"/>
    <property type="match status" value="1"/>
</dbReference>
<evidence type="ECO:0000313" key="3">
    <source>
        <dbReference type="EMBL" id="QHU11930.1"/>
    </source>
</evidence>
<dbReference type="AlphaFoldDB" id="A0A6C0K556"/>
<dbReference type="Pfam" id="PF00505">
    <property type="entry name" value="HMG_box"/>
    <property type="match status" value="1"/>
</dbReference>
<feature type="compositionally biased region" description="Acidic residues" evidence="1">
    <location>
        <begin position="226"/>
        <end position="235"/>
    </location>
</feature>
<evidence type="ECO:0000259" key="2">
    <source>
        <dbReference type="PROSITE" id="PS50800"/>
    </source>
</evidence>
<dbReference type="InterPro" id="IPR036910">
    <property type="entry name" value="HMG_box_dom_sf"/>
</dbReference>
<dbReference type="InterPro" id="IPR003034">
    <property type="entry name" value="SAP_dom"/>
</dbReference>
<dbReference type="InterPro" id="IPR036361">
    <property type="entry name" value="SAP_dom_sf"/>
</dbReference>
<organism evidence="3">
    <name type="scientific">viral metagenome</name>
    <dbReference type="NCBI Taxonomy" id="1070528"/>
    <lineage>
        <taxon>unclassified sequences</taxon>
        <taxon>metagenomes</taxon>
        <taxon>organismal metagenomes</taxon>
    </lineage>
</organism>
<dbReference type="InterPro" id="IPR009071">
    <property type="entry name" value="HMG_box_dom"/>
</dbReference>
<dbReference type="Gene3D" id="1.10.30.10">
    <property type="entry name" value="High mobility group box domain"/>
    <property type="match status" value="1"/>
</dbReference>
<dbReference type="SUPFAM" id="SSF47095">
    <property type="entry name" value="HMG-box"/>
    <property type="match status" value="1"/>
</dbReference>